<evidence type="ECO:0000256" key="7">
    <source>
        <dbReference type="RuleBase" id="RU000417"/>
    </source>
</evidence>
<evidence type="ECO:0000259" key="8">
    <source>
        <dbReference type="PROSITE" id="PS50937"/>
    </source>
</evidence>
<dbReference type="GO" id="GO:0006355">
    <property type="term" value="P:regulation of DNA-templated transcription"/>
    <property type="evidence" value="ECO:0007669"/>
    <property type="project" value="InterPro"/>
</dbReference>
<accession>A0A1D9FV50</accession>
<reference evidence="9" key="2">
    <citation type="submission" date="2022-10" db="EMBL/GenBank/DDBJ databases">
        <authorList>
            <person name="Ngo T.-E."/>
        </authorList>
    </citation>
    <scope>NUCLEOTIDE SEQUENCE</scope>
    <source>
        <strain evidence="9">JHB</strain>
    </source>
</reference>
<dbReference type="SMART" id="SM00422">
    <property type="entry name" value="HTH_MERR"/>
    <property type="match status" value="1"/>
</dbReference>
<dbReference type="PROSITE" id="PS50937">
    <property type="entry name" value="HTH_MERR_2"/>
    <property type="match status" value="1"/>
</dbReference>
<comment type="similarity">
    <text evidence="5 6">Belongs to the class I-like SAM-binding methyltransferase superfamily. C5-methyltransferase family.</text>
</comment>
<dbReference type="Gene3D" id="3.90.120.10">
    <property type="entry name" value="DNA Methylase, subunit A, domain 2"/>
    <property type="match status" value="1"/>
</dbReference>
<dbReference type="NCBIfam" id="TIGR00675">
    <property type="entry name" value="dcm"/>
    <property type="match status" value="1"/>
</dbReference>
<dbReference type="InterPro" id="IPR031303">
    <property type="entry name" value="C5_meth_CS"/>
</dbReference>
<dbReference type="GO" id="GO:0032259">
    <property type="term" value="P:methylation"/>
    <property type="evidence" value="ECO:0007669"/>
    <property type="project" value="UniProtKB-KW"/>
</dbReference>
<dbReference type="PRINTS" id="PR00105">
    <property type="entry name" value="C5METTRFRASE"/>
</dbReference>
<dbReference type="InterPro" id="IPR029063">
    <property type="entry name" value="SAM-dependent_MTases_sf"/>
</dbReference>
<evidence type="ECO:0000313" key="9">
    <source>
        <dbReference type="EMBL" id="AOY79183.2"/>
    </source>
</evidence>
<evidence type="ECO:0000256" key="2">
    <source>
        <dbReference type="ARBA" id="ARBA00022679"/>
    </source>
</evidence>
<dbReference type="PANTHER" id="PTHR10629:SF52">
    <property type="entry name" value="DNA (CYTOSINE-5)-METHYLTRANSFERASE 1"/>
    <property type="match status" value="1"/>
</dbReference>
<dbReference type="GO" id="GO:0009307">
    <property type="term" value="P:DNA restriction-modification system"/>
    <property type="evidence" value="ECO:0007669"/>
    <property type="project" value="UniProtKB-KW"/>
</dbReference>
<proteinExistence type="inferred from homology"/>
<dbReference type="Gene3D" id="3.40.50.150">
    <property type="entry name" value="Vaccinia Virus protein VP39"/>
    <property type="match status" value="1"/>
</dbReference>
<dbReference type="EC" id="2.1.1.37" evidence="7"/>
<dbReference type="REBASE" id="162648">
    <property type="entry name" value="M.MprJHBORF3890P"/>
</dbReference>
<dbReference type="PROSITE" id="PS00094">
    <property type="entry name" value="C5_MTASE_1"/>
    <property type="match status" value="1"/>
</dbReference>
<organism evidence="9">
    <name type="scientific">Moorena producens (strain JHB)</name>
    <dbReference type="NCBI Taxonomy" id="1454205"/>
    <lineage>
        <taxon>Bacteria</taxon>
        <taxon>Bacillati</taxon>
        <taxon>Cyanobacteriota</taxon>
        <taxon>Cyanophyceae</taxon>
        <taxon>Coleofasciculales</taxon>
        <taxon>Coleofasciculaceae</taxon>
        <taxon>Moorena</taxon>
    </lineage>
</organism>
<evidence type="ECO:0000256" key="6">
    <source>
        <dbReference type="RuleBase" id="RU000416"/>
    </source>
</evidence>
<comment type="catalytic activity">
    <reaction evidence="7">
        <text>a 2'-deoxycytidine in DNA + S-adenosyl-L-methionine = a 5-methyl-2'-deoxycytidine in DNA + S-adenosyl-L-homocysteine + H(+)</text>
        <dbReference type="Rhea" id="RHEA:13681"/>
        <dbReference type="Rhea" id="RHEA-COMP:11369"/>
        <dbReference type="Rhea" id="RHEA-COMP:11370"/>
        <dbReference type="ChEBI" id="CHEBI:15378"/>
        <dbReference type="ChEBI" id="CHEBI:57856"/>
        <dbReference type="ChEBI" id="CHEBI:59789"/>
        <dbReference type="ChEBI" id="CHEBI:85452"/>
        <dbReference type="ChEBI" id="CHEBI:85454"/>
        <dbReference type="EC" id="2.1.1.37"/>
    </reaction>
</comment>
<dbReference type="Pfam" id="PF00376">
    <property type="entry name" value="MerR"/>
    <property type="match status" value="1"/>
</dbReference>
<dbReference type="InterPro" id="IPR050390">
    <property type="entry name" value="C5-Methyltransferase"/>
</dbReference>
<dbReference type="SUPFAM" id="SSF46955">
    <property type="entry name" value="Putative DNA-binding domain"/>
    <property type="match status" value="1"/>
</dbReference>
<dbReference type="Pfam" id="PF00145">
    <property type="entry name" value="DNA_methylase"/>
    <property type="match status" value="1"/>
</dbReference>
<gene>
    <name evidence="9" type="primary">dcm</name>
    <name evidence="9" type="ORF">BJP36_03890</name>
</gene>
<dbReference type="InterPro" id="IPR000551">
    <property type="entry name" value="MerR-type_HTH_dom"/>
</dbReference>
<dbReference type="Gene3D" id="1.10.1660.10">
    <property type="match status" value="1"/>
</dbReference>
<evidence type="ECO:0000256" key="1">
    <source>
        <dbReference type="ARBA" id="ARBA00022603"/>
    </source>
</evidence>
<dbReference type="GO" id="GO:0044027">
    <property type="term" value="P:negative regulation of gene expression via chromosomal CpG island methylation"/>
    <property type="evidence" value="ECO:0007669"/>
    <property type="project" value="TreeGrafter"/>
</dbReference>
<dbReference type="PROSITE" id="PS51679">
    <property type="entry name" value="SAM_MT_C5"/>
    <property type="match status" value="1"/>
</dbReference>
<evidence type="ECO:0000256" key="3">
    <source>
        <dbReference type="ARBA" id="ARBA00022691"/>
    </source>
</evidence>
<keyword evidence="3 5" id="KW-0949">S-adenosyl-L-methionine</keyword>
<keyword evidence="2 5" id="KW-0808">Transferase</keyword>
<protein>
    <recommendedName>
        <fullName evidence="7">Cytosine-specific methyltransferase</fullName>
        <ecNumber evidence="7">2.1.1.37</ecNumber>
    </recommendedName>
</protein>
<dbReference type="CDD" id="cd00315">
    <property type="entry name" value="Cyt_C5_DNA_methylase"/>
    <property type="match status" value="1"/>
</dbReference>
<dbReference type="PANTHER" id="PTHR10629">
    <property type="entry name" value="CYTOSINE-SPECIFIC METHYLTRANSFERASE"/>
    <property type="match status" value="1"/>
</dbReference>
<dbReference type="InterPro" id="IPR009061">
    <property type="entry name" value="DNA-bd_dom_put_sf"/>
</dbReference>
<dbReference type="Proteomes" id="UP000176944">
    <property type="component" value="Chromosome"/>
</dbReference>
<dbReference type="CDD" id="cd04761">
    <property type="entry name" value="HTH_MerR-SF"/>
    <property type="match status" value="1"/>
</dbReference>
<keyword evidence="1 5" id="KW-0489">Methyltransferase</keyword>
<dbReference type="InterPro" id="IPR001525">
    <property type="entry name" value="C5_MeTfrase"/>
</dbReference>
<dbReference type="InterPro" id="IPR018117">
    <property type="entry name" value="C5_DNA_meth_AS"/>
</dbReference>
<dbReference type="AlphaFoldDB" id="A0A1D9FV50"/>
<evidence type="ECO:0000256" key="5">
    <source>
        <dbReference type="PROSITE-ProRule" id="PRU01016"/>
    </source>
</evidence>
<feature type="active site" evidence="5">
    <location>
        <position position="232"/>
    </location>
</feature>
<name>A0A1D9FV50_MOOP1</name>
<reference evidence="9" key="1">
    <citation type="journal article" date="2017" name="Proc. Natl. Acad. Sci. U.S.A.">
        <title>Comparative genomics uncovers the prolific and distinctive metabolic potential of the cyanobacterial genus Moorea.</title>
        <authorList>
            <person name="Leao T."/>
            <person name="Castelao G."/>
            <person name="Korobeynikov A."/>
            <person name="Monroe E.A."/>
            <person name="Podell S."/>
            <person name="Glukhov E."/>
            <person name="Allen E.E."/>
            <person name="Gerwick W.H."/>
            <person name="Gerwick L."/>
        </authorList>
    </citation>
    <scope>NUCLEOTIDE SEQUENCE</scope>
    <source>
        <strain evidence="9">JHB</strain>
    </source>
</reference>
<dbReference type="GO" id="GO:0003677">
    <property type="term" value="F:DNA binding"/>
    <property type="evidence" value="ECO:0007669"/>
    <property type="project" value="InterPro"/>
</dbReference>
<keyword evidence="4" id="KW-0680">Restriction system</keyword>
<dbReference type="SUPFAM" id="SSF53335">
    <property type="entry name" value="S-adenosyl-L-methionine-dependent methyltransferases"/>
    <property type="match status" value="1"/>
</dbReference>
<dbReference type="PROSITE" id="PS00095">
    <property type="entry name" value="C5_MTASE_2"/>
    <property type="match status" value="1"/>
</dbReference>
<sequence length="492" mass="55934">MDIKHVMGVKCVIDFKCVMGIRRGMGILPVSAPGHQAWNGHLARFCSLRLPTLPLLPIPYSLLPTPYSLLPTPYSLQIKMANTKSGTVQDLVTVQEAAEILGVSSDTIRRWEKKKLLRAKRSERNYRFFDIEELKRIQRKYQGLATGVEFRVLKSKPTSFRVIELFAGCGGMALGFENAGLTTKLLVEIDQDCVNTLKLNRPSWKIIPEDIANVDFTKYKDNVEIVAGGVPCQAFSYAGLGKGFDDTRGTLFFEFARCVKELQPKIALVENVRGLIQHDQGRTLSTMLRTLEDLGYNPTYKLLRAQFLDVAQKRERVVIIAVRRDLDLKAIFPKEKDYTISLREVLKDCPKSIGAEYPRRKREIMELIPPGGYWRDLPLALQKEYMKKSFYLGGGKTGMARRLSWQEPSLTLTCNPAQKQTERCHPEETRPLTVREYARIQSFPDDWEFTGSLASKYRQIGNAVPVNLAYHIGRCLIAMLQGEFDPETMEKC</sequence>
<evidence type="ECO:0000256" key="4">
    <source>
        <dbReference type="ARBA" id="ARBA00022747"/>
    </source>
</evidence>
<dbReference type="GO" id="GO:0003886">
    <property type="term" value="F:DNA (cytosine-5-)-methyltransferase activity"/>
    <property type="evidence" value="ECO:0007669"/>
    <property type="project" value="UniProtKB-EC"/>
</dbReference>
<dbReference type="EMBL" id="CP017708">
    <property type="protein sequence ID" value="AOY79183.2"/>
    <property type="molecule type" value="Genomic_DNA"/>
</dbReference>
<feature type="domain" description="HTH merR-type" evidence="8">
    <location>
        <begin position="91"/>
        <end position="139"/>
    </location>
</feature>